<organism evidence="10 11">
    <name type="scientific">Enterocloster hominis</name>
    <name type="common">ex Hitch et al. 2024</name>
    <dbReference type="NCBI Taxonomy" id="1917870"/>
    <lineage>
        <taxon>Bacteria</taxon>
        <taxon>Bacillati</taxon>
        <taxon>Bacillota</taxon>
        <taxon>Clostridia</taxon>
        <taxon>Lachnospirales</taxon>
        <taxon>Lachnospiraceae</taxon>
        <taxon>Enterocloster</taxon>
    </lineage>
</organism>
<dbReference type="InterPro" id="IPR032466">
    <property type="entry name" value="Metal_Hydrolase"/>
</dbReference>
<keyword evidence="6" id="KW-0479">Metal-binding</keyword>
<evidence type="ECO:0000259" key="9">
    <source>
        <dbReference type="Pfam" id="PF01979"/>
    </source>
</evidence>
<comment type="cofactor">
    <cofactor evidence="1">
        <name>Zn(2+)</name>
        <dbReference type="ChEBI" id="CHEBI:29105"/>
    </cofactor>
</comment>
<comment type="caution">
    <text evidence="10">The sequence shown here is derived from an EMBL/GenBank/DDBJ whole genome shotgun (WGS) entry which is preliminary data.</text>
</comment>
<evidence type="ECO:0000313" key="10">
    <source>
        <dbReference type="EMBL" id="MEQ2425764.1"/>
    </source>
</evidence>
<dbReference type="PANTHER" id="PTHR43668">
    <property type="entry name" value="ALLANTOINASE"/>
    <property type="match status" value="1"/>
</dbReference>
<protein>
    <recommendedName>
        <fullName evidence="5">allantoinase</fullName>
        <ecNumber evidence="5">3.5.2.5</ecNumber>
    </recommendedName>
</protein>
<evidence type="ECO:0000256" key="5">
    <source>
        <dbReference type="ARBA" id="ARBA00012863"/>
    </source>
</evidence>
<dbReference type="PANTHER" id="PTHR43668:SF2">
    <property type="entry name" value="ALLANTOINASE"/>
    <property type="match status" value="1"/>
</dbReference>
<evidence type="ECO:0000256" key="8">
    <source>
        <dbReference type="ARBA" id="ARBA00022833"/>
    </source>
</evidence>
<comment type="subunit">
    <text evidence="4">Homotetramer.</text>
</comment>
<dbReference type="Gene3D" id="3.20.20.140">
    <property type="entry name" value="Metal-dependent hydrolases"/>
    <property type="match status" value="1"/>
</dbReference>
<proteinExistence type="inferred from homology"/>
<evidence type="ECO:0000256" key="6">
    <source>
        <dbReference type="ARBA" id="ARBA00022723"/>
    </source>
</evidence>
<evidence type="ECO:0000256" key="4">
    <source>
        <dbReference type="ARBA" id="ARBA00011881"/>
    </source>
</evidence>
<gene>
    <name evidence="10" type="primary">allB</name>
    <name evidence="10" type="ORF">WMQ36_12315</name>
</gene>
<evidence type="ECO:0000256" key="1">
    <source>
        <dbReference type="ARBA" id="ARBA00001947"/>
    </source>
</evidence>
<dbReference type="Proteomes" id="UP001454086">
    <property type="component" value="Unassembled WGS sequence"/>
</dbReference>
<comment type="pathway">
    <text evidence="2">Nitrogen metabolism; (S)-allantoin degradation; allantoate from (S)-allantoin: step 1/1.</text>
</comment>
<sequence length="457" mass="50497">MKQEKSLIVNGKVVLPDCVSEVSVLVENGKIKALLDKEMEQPAGCEIIDAAGKIVMPGMIDTHNHMADPGPYNFREDWYCGSCSAASGGITTICDMPLPSEPATVDKSGFELKKGIAGERSVVDFALWGGLIPSSIKDMKEMHDLGCVGFKGFMSFATEAYPRISDGYLVEGMRTAAAFHGLIALHAENAEVADFGCKHYSQIRCEDEACFDEARPWWTEYDAIQRAVLFAKMTGARLEICHTTISQGVELMQNAKKEGVGVYVETCPHYLIFDRDVLREKKSFAKCTPPFRSRENIEKMWKYVMDGAIDVIGSDHGPYTDEEKVKEHDFWKEPCGFGCNDVMLAAMISEGVNRRGLTWERLAALTSGNAAKMLGMYPRKGNLLPGADADIIFIDPEETWSYDGSKSFSKTKSTKGPYQGMELKGRVTDTYVRGQRVYGDGAILCQPGYGTFVRCEA</sequence>
<feature type="domain" description="Amidohydrolase-related" evidence="9">
    <location>
        <begin position="54"/>
        <end position="437"/>
    </location>
</feature>
<dbReference type="EC" id="3.5.2.5" evidence="5"/>
<keyword evidence="8" id="KW-0862">Zinc</keyword>
<dbReference type="SUPFAM" id="SSF51338">
    <property type="entry name" value="Composite domain of metallo-dependent hydrolases"/>
    <property type="match status" value="1"/>
</dbReference>
<dbReference type="GO" id="GO:0004038">
    <property type="term" value="F:allantoinase activity"/>
    <property type="evidence" value="ECO:0007669"/>
    <property type="project" value="UniProtKB-EC"/>
</dbReference>
<reference evidence="10 11" key="1">
    <citation type="submission" date="2024-03" db="EMBL/GenBank/DDBJ databases">
        <title>Human intestinal bacterial collection.</title>
        <authorList>
            <person name="Pauvert C."/>
            <person name="Hitch T.C.A."/>
            <person name="Clavel T."/>
        </authorList>
    </citation>
    <scope>NUCLEOTIDE SEQUENCE [LARGE SCALE GENOMIC DNA]</scope>
    <source>
        <strain evidence="10 11">CLA-SR-H021</strain>
    </source>
</reference>
<evidence type="ECO:0000256" key="3">
    <source>
        <dbReference type="ARBA" id="ARBA00010368"/>
    </source>
</evidence>
<evidence type="ECO:0000256" key="2">
    <source>
        <dbReference type="ARBA" id="ARBA00004968"/>
    </source>
</evidence>
<dbReference type="Pfam" id="PF01979">
    <property type="entry name" value="Amidohydro_1"/>
    <property type="match status" value="1"/>
</dbReference>
<evidence type="ECO:0000313" key="11">
    <source>
        <dbReference type="Proteomes" id="UP001454086"/>
    </source>
</evidence>
<name>A0ABV1D5S6_9FIRM</name>
<dbReference type="NCBIfam" id="TIGR03178">
    <property type="entry name" value="allantoinase"/>
    <property type="match status" value="1"/>
</dbReference>
<dbReference type="InterPro" id="IPR011059">
    <property type="entry name" value="Metal-dep_hydrolase_composite"/>
</dbReference>
<keyword evidence="11" id="KW-1185">Reference proteome</keyword>
<dbReference type="InterPro" id="IPR017593">
    <property type="entry name" value="Allantoinase"/>
</dbReference>
<dbReference type="Gene3D" id="2.30.40.10">
    <property type="entry name" value="Urease, subunit C, domain 1"/>
    <property type="match status" value="1"/>
</dbReference>
<accession>A0ABV1D5S6</accession>
<keyword evidence="7 10" id="KW-0378">Hydrolase</keyword>
<evidence type="ECO:0000256" key="7">
    <source>
        <dbReference type="ARBA" id="ARBA00022801"/>
    </source>
</evidence>
<comment type="similarity">
    <text evidence="3">Belongs to the metallo-dependent hydrolases superfamily. Allantoinase family.</text>
</comment>
<dbReference type="InterPro" id="IPR050138">
    <property type="entry name" value="DHOase/Allantoinase_Hydrolase"/>
</dbReference>
<dbReference type="EMBL" id="JBBMFM010000041">
    <property type="protein sequence ID" value="MEQ2425764.1"/>
    <property type="molecule type" value="Genomic_DNA"/>
</dbReference>
<dbReference type="RefSeq" id="WP_008724264.1">
    <property type="nucleotide sequence ID" value="NZ_JBBMFM010000041.1"/>
</dbReference>
<dbReference type="InterPro" id="IPR006680">
    <property type="entry name" value="Amidohydro-rel"/>
</dbReference>
<dbReference type="SUPFAM" id="SSF51556">
    <property type="entry name" value="Metallo-dependent hydrolases"/>
    <property type="match status" value="1"/>
</dbReference>